<evidence type="ECO:0000313" key="6">
    <source>
        <dbReference type="EMBL" id="KAF7505204.1"/>
    </source>
</evidence>
<dbReference type="Gene3D" id="3.30.1370.10">
    <property type="entry name" value="K Homology domain, type 1"/>
    <property type="match status" value="9"/>
</dbReference>
<keyword evidence="7" id="KW-1185">Reference proteome</keyword>
<dbReference type="Pfam" id="PF22952">
    <property type="entry name" value="KH_11"/>
    <property type="match status" value="1"/>
</dbReference>
<keyword evidence="3" id="KW-0175">Coiled coil</keyword>
<feature type="compositionally biased region" description="Polar residues" evidence="4">
    <location>
        <begin position="1"/>
        <end position="19"/>
    </location>
</feature>
<feature type="region of interest" description="Disordered" evidence="4">
    <location>
        <begin position="863"/>
        <end position="905"/>
    </location>
</feature>
<evidence type="ECO:0000313" key="7">
    <source>
        <dbReference type="Proteomes" id="UP000606974"/>
    </source>
</evidence>
<feature type="compositionally biased region" description="Low complexity" evidence="4">
    <location>
        <begin position="154"/>
        <end position="165"/>
    </location>
</feature>
<dbReference type="Proteomes" id="UP000606974">
    <property type="component" value="Unassembled WGS sequence"/>
</dbReference>
<feature type="domain" description="K Homology" evidence="5">
    <location>
        <begin position="826"/>
        <end position="918"/>
    </location>
</feature>
<sequence>MASQMAEGSSSGAKKTNAQLLKEKHEAMETHNPTVEDAEDEEDIEHPPRSSIISHPVDNGSMSEEAVGKRRVEVPPKRSTLLDTQSEELFPSLGGGSKPRAAAATAPAWGAKKPTQASRSAANGVHNGLWSGPPGASPLSSRASTPPAGVLTPASSSAINNAQSSRKGPMQMAMPGKYTDSITLVPAQMDKTRPIQPYLDKLNKKSRATVTRHIAGEGSSIVFEGSGPKKDVSEALRTIARDLCAKQKLHLPVPASCRAHIIGQGGNVIKDISARTGAKINVPKSDVPTNYQDDDDSATIDVEIEGDPYAVELARLEIDKIVSARTSRVNMRLKDIPPEFFPFLAGPHNAGIEAMERDRDLQIQVPHFHTWQHKPPPRVSGPDERPDFQPHPNLHVTISGERRAAQEARAQLEQQVEQLRRQLAVEEHSFQRGHHQFIIGERGMSLHDFLEETGCVVVLPPEHDDTEDITIIGPAEKLQTGVDRAATLAAEMQMANLDPRRYFTDALYGPDAHSRALSRYLQERQLEEEIENLYGAQLAFPPLSDPSVNWEIYSRDMKKSIQARSDLAKIIQAHPPAKLSLVEVDPFFHPYLQQQCLQTLRNEYGVNMIVPRDGESEHVILVCEGPEGTQSPFQIPRQRPSETDIASFQEALHQARDQLLSIIGDRPEVATSHVEVPRKFQEKLQKHIDREQKQTQQKFPVQIVLGEPHDGTRRQASNSGAPSSENEALLRGLSSDVADWEAKIMQFLEIAEKEEQERGYTTSFDFPTKFNGYLIGREGAKIKELREQFDVDIRMLDDGKIEVQGPKAKADACKDHIIGLRKKFEDEATYILKIEPRFHGQLVGKKGADVNRLQDKYNVKIQFPQSSNAQDDQSSADAASDAGPRRPARSNQAQDEVVVRGPRQGAEKARTEILDLYQYAKDNSHSATISVARQHLGSLIGQRGSEIDRLRLETGAQIDFPDRQENADPKAHAEIVIKGTKQAVDAAKAEIQKRVKSLDDTVNRSLDIDRRYHGSLIGAQGANIRRIVVEAGGPEQSHQVVKFPERGSESSTIRIEGSERVVAQVAAAIEKFVLDQEKQTTDSIDVPAEKHGQLIGPRGEAKRNLEQQFNVSIEIPKKGSDRTDIKLTGAQEDVAKARGYLATLADQRKEGETIDMPRHLHHAISANGKLFRRLRQDHDVTVDHGSAKPPPKQQPGSSSSQPRTNGSAGAPLITDEDSADAHSWIIIPAAGMGEGGDGSTIPWNLSGPSAEKVAAAKERVLKALETASKPSATGYLTLSDPRYHRFVIGPGGRNINSIRERTGCTIQVPNARAGKGGEDGEAIEIVGSLAGCEQAKEMVLECVRTGAARG</sequence>
<dbReference type="PANTHER" id="PTHR10627:SF31">
    <property type="entry name" value="DODECA-SATELLITE-BINDING PROTEIN 1, ISOFORM A"/>
    <property type="match status" value="1"/>
</dbReference>
<name>A0A8H7ACZ9_9EURO</name>
<feature type="domain" description="K Homology" evidence="5">
    <location>
        <begin position="1270"/>
        <end position="1344"/>
    </location>
</feature>
<protein>
    <recommendedName>
        <fullName evidence="5">K Homology domain-containing protein</fullName>
    </recommendedName>
</protein>
<dbReference type="GO" id="GO:0003729">
    <property type="term" value="F:mRNA binding"/>
    <property type="evidence" value="ECO:0007669"/>
    <property type="project" value="TreeGrafter"/>
</dbReference>
<feature type="region of interest" description="Disordered" evidence="4">
    <location>
        <begin position="1"/>
        <end position="172"/>
    </location>
</feature>
<feature type="domain" description="K Homology" evidence="5">
    <location>
        <begin position="758"/>
        <end position="822"/>
    </location>
</feature>
<feature type="domain" description="K Homology" evidence="5">
    <location>
        <begin position="245"/>
        <end position="323"/>
    </location>
</feature>
<feature type="domain" description="K Homology" evidence="5">
    <location>
        <begin position="923"/>
        <end position="996"/>
    </location>
</feature>
<feature type="compositionally biased region" description="Low complexity" evidence="4">
    <location>
        <begin position="864"/>
        <end position="882"/>
    </location>
</feature>
<dbReference type="PANTHER" id="PTHR10627">
    <property type="entry name" value="SCP160"/>
    <property type="match status" value="1"/>
</dbReference>
<evidence type="ECO:0000256" key="4">
    <source>
        <dbReference type="SAM" id="MobiDB-lite"/>
    </source>
</evidence>
<dbReference type="SUPFAM" id="SSF54791">
    <property type="entry name" value="Eukaryotic type KH-domain (KH-domain type I)"/>
    <property type="match status" value="7"/>
</dbReference>
<feature type="domain" description="K Homology" evidence="5">
    <location>
        <begin position="1148"/>
        <end position="1265"/>
    </location>
</feature>
<dbReference type="OrthoDB" id="10027144at2759"/>
<dbReference type="InterPro" id="IPR054548">
    <property type="entry name" value="SCP160-like_KH"/>
</dbReference>
<feature type="coiled-coil region" evidence="3">
    <location>
        <begin position="398"/>
        <end position="429"/>
    </location>
</feature>
<gene>
    <name evidence="6" type="ORF">GJ744_001133</name>
</gene>
<comment type="caution">
    <text evidence="6">The sequence shown here is derived from an EMBL/GenBank/DDBJ whole genome shotgun (WGS) entry which is preliminary data.</text>
</comment>
<dbReference type="EMBL" id="JAACFV010000115">
    <property type="protein sequence ID" value="KAF7505204.1"/>
    <property type="molecule type" value="Genomic_DNA"/>
</dbReference>
<dbReference type="Pfam" id="PF00013">
    <property type="entry name" value="KH_1"/>
    <property type="match status" value="7"/>
</dbReference>
<keyword evidence="1" id="KW-0677">Repeat</keyword>
<dbReference type="GO" id="GO:0005737">
    <property type="term" value="C:cytoplasm"/>
    <property type="evidence" value="ECO:0007669"/>
    <property type="project" value="TreeGrafter"/>
</dbReference>
<feature type="domain" description="K Homology" evidence="5">
    <location>
        <begin position="422"/>
        <end position="490"/>
    </location>
</feature>
<feature type="region of interest" description="Disordered" evidence="4">
    <location>
        <begin position="707"/>
        <end position="728"/>
    </location>
</feature>
<evidence type="ECO:0000259" key="5">
    <source>
        <dbReference type="SMART" id="SM00322"/>
    </source>
</evidence>
<dbReference type="InterPro" id="IPR004088">
    <property type="entry name" value="KH_dom_type_1"/>
</dbReference>
<feature type="compositionally biased region" description="Polar residues" evidence="4">
    <location>
        <begin position="714"/>
        <end position="726"/>
    </location>
</feature>
<dbReference type="PROSITE" id="PS50084">
    <property type="entry name" value="KH_TYPE_1"/>
    <property type="match status" value="8"/>
</dbReference>
<proteinExistence type="predicted"/>
<dbReference type="InterPro" id="IPR004087">
    <property type="entry name" value="KH_dom"/>
</dbReference>
<dbReference type="SMART" id="SM00322">
    <property type="entry name" value="KH"/>
    <property type="match status" value="10"/>
</dbReference>
<dbReference type="InterPro" id="IPR036612">
    <property type="entry name" value="KH_dom_type_1_sf"/>
</dbReference>
<feature type="region of interest" description="Disordered" evidence="4">
    <location>
        <begin position="1181"/>
        <end position="1214"/>
    </location>
</feature>
<evidence type="ECO:0000256" key="2">
    <source>
        <dbReference type="PROSITE-ProRule" id="PRU00117"/>
    </source>
</evidence>
<feature type="compositionally biased region" description="Basic and acidic residues" evidence="4">
    <location>
        <begin position="66"/>
        <end position="76"/>
    </location>
</feature>
<dbReference type="CDD" id="cd22408">
    <property type="entry name" value="KH-I_Vigilin_rpt4"/>
    <property type="match status" value="1"/>
</dbReference>
<feature type="domain" description="K Homology" evidence="5">
    <location>
        <begin position="327"/>
        <end position="417"/>
    </location>
</feature>
<reference evidence="6" key="1">
    <citation type="submission" date="2020-02" db="EMBL/GenBank/DDBJ databases">
        <authorList>
            <person name="Palmer J.M."/>
        </authorList>
    </citation>
    <scope>NUCLEOTIDE SEQUENCE</scope>
    <source>
        <strain evidence="6">EPUS1.4</strain>
        <tissue evidence="6">Thallus</tissue>
    </source>
</reference>
<organism evidence="6 7">
    <name type="scientific">Endocarpon pusillum</name>
    <dbReference type="NCBI Taxonomy" id="364733"/>
    <lineage>
        <taxon>Eukaryota</taxon>
        <taxon>Fungi</taxon>
        <taxon>Dikarya</taxon>
        <taxon>Ascomycota</taxon>
        <taxon>Pezizomycotina</taxon>
        <taxon>Eurotiomycetes</taxon>
        <taxon>Chaetothyriomycetidae</taxon>
        <taxon>Verrucariales</taxon>
        <taxon>Verrucariaceae</taxon>
        <taxon>Endocarpon</taxon>
    </lineage>
</organism>
<keyword evidence="2" id="KW-0694">RNA-binding</keyword>
<accession>A0A8H7ACZ9</accession>
<feature type="compositionally biased region" description="Low complexity" evidence="4">
    <location>
        <begin position="98"/>
        <end position="114"/>
    </location>
</feature>
<evidence type="ECO:0000256" key="1">
    <source>
        <dbReference type="ARBA" id="ARBA00022737"/>
    </source>
</evidence>
<evidence type="ECO:0000256" key="3">
    <source>
        <dbReference type="SAM" id="Coils"/>
    </source>
</evidence>
<feature type="domain" description="K Homology" evidence="5">
    <location>
        <begin position="1000"/>
        <end position="1074"/>
    </location>
</feature>
<feature type="domain" description="K Homology" evidence="5">
    <location>
        <begin position="1078"/>
        <end position="1146"/>
    </location>
</feature>